<accession>A0A835M6E5</accession>
<dbReference type="EMBL" id="JADFTS010000003">
    <property type="protein sequence ID" value="KAF9615504.1"/>
    <property type="molecule type" value="Genomic_DNA"/>
</dbReference>
<gene>
    <name evidence="2" type="ORF">IFM89_023886</name>
</gene>
<feature type="coiled-coil region" evidence="1">
    <location>
        <begin position="89"/>
        <end position="116"/>
    </location>
</feature>
<evidence type="ECO:0000313" key="2">
    <source>
        <dbReference type="EMBL" id="KAF9615504.1"/>
    </source>
</evidence>
<dbReference type="AlphaFoldDB" id="A0A835M6E5"/>
<evidence type="ECO:0008006" key="4">
    <source>
        <dbReference type="Google" id="ProtNLM"/>
    </source>
</evidence>
<organism evidence="2 3">
    <name type="scientific">Coptis chinensis</name>
    <dbReference type="NCBI Taxonomy" id="261450"/>
    <lineage>
        <taxon>Eukaryota</taxon>
        <taxon>Viridiplantae</taxon>
        <taxon>Streptophyta</taxon>
        <taxon>Embryophyta</taxon>
        <taxon>Tracheophyta</taxon>
        <taxon>Spermatophyta</taxon>
        <taxon>Magnoliopsida</taxon>
        <taxon>Ranunculales</taxon>
        <taxon>Ranunculaceae</taxon>
        <taxon>Coptidoideae</taxon>
        <taxon>Coptis</taxon>
    </lineage>
</organism>
<name>A0A835M6E5_9MAGN</name>
<comment type="caution">
    <text evidence="2">The sequence shown here is derived from an EMBL/GenBank/DDBJ whole genome shotgun (WGS) entry which is preliminary data.</text>
</comment>
<dbReference type="Proteomes" id="UP000631114">
    <property type="component" value="Unassembled WGS sequence"/>
</dbReference>
<keyword evidence="3" id="KW-1185">Reference proteome</keyword>
<dbReference type="OrthoDB" id="1634817at2759"/>
<evidence type="ECO:0000256" key="1">
    <source>
        <dbReference type="SAM" id="Coils"/>
    </source>
</evidence>
<sequence length="293" mass="32715">MESTPTFTVLESIDVLILDITGLSEEHENEAGSSSLPTPDEMETIENAKSPCLGMHFISLEAAKHFYIDYGKILGFSVVTRTVETDGTYQLMLKRLQELSLELKEIKNTNDQSKISAVDSCTVNENSQAVVDASQVLLMNPSISQTKGRKRKVKGYKGSTRIKGGLEKGITKATKVKTGRRCTCCKQVVVNHDRRNCHENPNRKKGISTFHKWSSWKSHRNAAVDGSNREAIFCDILSLGSLQKELLRRSGRNCRGMKEGLVLVYDCEIGEWSRELDLPKVIRRADCVSVDCS</sequence>
<protein>
    <recommendedName>
        <fullName evidence="4">FAR1 domain-containing protein</fullName>
    </recommendedName>
</protein>
<evidence type="ECO:0000313" key="3">
    <source>
        <dbReference type="Proteomes" id="UP000631114"/>
    </source>
</evidence>
<reference evidence="2 3" key="1">
    <citation type="submission" date="2020-10" db="EMBL/GenBank/DDBJ databases">
        <title>The Coptis chinensis genome and diversification of protoberbering-type alkaloids.</title>
        <authorList>
            <person name="Wang B."/>
            <person name="Shu S."/>
            <person name="Song C."/>
            <person name="Liu Y."/>
        </authorList>
    </citation>
    <scope>NUCLEOTIDE SEQUENCE [LARGE SCALE GENOMIC DNA]</scope>
    <source>
        <strain evidence="2">HL-2020</strain>
        <tissue evidence="2">Leaf</tissue>
    </source>
</reference>
<keyword evidence="1" id="KW-0175">Coiled coil</keyword>
<proteinExistence type="predicted"/>